<keyword evidence="2" id="KW-1185">Reference proteome</keyword>
<protein>
    <submittedName>
        <fullName evidence="1">Uncharacterized protein</fullName>
    </submittedName>
</protein>
<dbReference type="EMBL" id="JAXOVC010000001">
    <property type="protein sequence ID" value="KAK4506320.1"/>
    <property type="molecule type" value="Genomic_DNA"/>
</dbReference>
<dbReference type="Proteomes" id="UP001305779">
    <property type="component" value="Unassembled WGS sequence"/>
</dbReference>
<organism evidence="1 2">
    <name type="scientific">Zasmidium cellare</name>
    <name type="common">Wine cellar mold</name>
    <name type="synonym">Racodium cellare</name>
    <dbReference type="NCBI Taxonomy" id="395010"/>
    <lineage>
        <taxon>Eukaryota</taxon>
        <taxon>Fungi</taxon>
        <taxon>Dikarya</taxon>
        <taxon>Ascomycota</taxon>
        <taxon>Pezizomycotina</taxon>
        <taxon>Dothideomycetes</taxon>
        <taxon>Dothideomycetidae</taxon>
        <taxon>Mycosphaerellales</taxon>
        <taxon>Mycosphaerellaceae</taxon>
        <taxon>Zasmidium</taxon>
    </lineage>
</organism>
<sequence length="195" mass="21354">MADDKVITFAYTPEGHGGTFPFDPIRSPPLIGTYGLTTSVGVYLPLPDDRSFIAHINAGIKTKLDLKIYRLNFAESTAIKNAVHEQLTAHAKANDWSPQDVISTANANGSKRPYVMCPMYCIPSNPNQGIVDGIQHFLGSAGNVDLHINEHMVQGFYVEVRTGSVQTIEQKWDLDWRGQRVESGVGVGDKEGLVV</sequence>
<reference evidence="1 2" key="1">
    <citation type="journal article" date="2023" name="G3 (Bethesda)">
        <title>A chromosome-level genome assembly of Zasmidium syzygii isolated from banana leaves.</title>
        <authorList>
            <person name="van Westerhoven A.C."/>
            <person name="Mehrabi R."/>
            <person name="Talebi R."/>
            <person name="Steentjes M.B.F."/>
            <person name="Corcolon B."/>
            <person name="Chong P.A."/>
            <person name="Kema G.H.J."/>
            <person name="Seidl M.F."/>
        </authorList>
    </citation>
    <scope>NUCLEOTIDE SEQUENCE [LARGE SCALE GENOMIC DNA]</scope>
    <source>
        <strain evidence="1 2">P124</strain>
    </source>
</reference>
<evidence type="ECO:0000313" key="2">
    <source>
        <dbReference type="Proteomes" id="UP001305779"/>
    </source>
</evidence>
<name>A0ABR0EYN3_ZASCE</name>
<proteinExistence type="predicted"/>
<comment type="caution">
    <text evidence="1">The sequence shown here is derived from an EMBL/GenBank/DDBJ whole genome shotgun (WGS) entry which is preliminary data.</text>
</comment>
<evidence type="ECO:0000313" key="1">
    <source>
        <dbReference type="EMBL" id="KAK4506320.1"/>
    </source>
</evidence>
<gene>
    <name evidence="1" type="ORF">PRZ48_000050</name>
</gene>
<accession>A0ABR0EYN3</accession>